<dbReference type="Gene3D" id="1.10.10.10">
    <property type="entry name" value="Winged helix-like DNA-binding domain superfamily/Winged helix DNA-binding domain"/>
    <property type="match status" value="1"/>
</dbReference>
<dbReference type="AlphaFoldDB" id="A0A1M7BNB0"/>
<evidence type="ECO:0000256" key="2">
    <source>
        <dbReference type="ARBA" id="ARBA00023125"/>
    </source>
</evidence>
<dbReference type="InterPro" id="IPR000595">
    <property type="entry name" value="cNMP-bd_dom"/>
</dbReference>
<dbReference type="SUPFAM" id="SSF46785">
    <property type="entry name" value="Winged helix' DNA-binding domain"/>
    <property type="match status" value="1"/>
</dbReference>
<feature type="domain" description="Cyclic nucleotide-binding" evidence="4">
    <location>
        <begin position="41"/>
        <end position="89"/>
    </location>
</feature>
<accession>A0A1M7BNB0</accession>
<dbReference type="PRINTS" id="PR00034">
    <property type="entry name" value="HTHCRP"/>
</dbReference>
<gene>
    <name evidence="6" type="ORF">SAMN05444272_0908</name>
</gene>
<dbReference type="Proteomes" id="UP000186002">
    <property type="component" value="Unassembled WGS sequence"/>
</dbReference>
<dbReference type="CDD" id="cd00092">
    <property type="entry name" value="HTH_CRP"/>
    <property type="match status" value="1"/>
</dbReference>
<keyword evidence="1" id="KW-0805">Transcription regulation</keyword>
<dbReference type="SMART" id="SM00419">
    <property type="entry name" value="HTH_CRP"/>
    <property type="match status" value="1"/>
</dbReference>
<feature type="domain" description="HTH crp-type" evidence="5">
    <location>
        <begin position="147"/>
        <end position="230"/>
    </location>
</feature>
<keyword evidence="2" id="KW-0238">DNA-binding</keyword>
<dbReference type="PANTHER" id="PTHR24567">
    <property type="entry name" value="CRP FAMILY TRANSCRIPTIONAL REGULATORY PROTEIN"/>
    <property type="match status" value="1"/>
</dbReference>
<dbReference type="EMBL" id="FRBW01000001">
    <property type="protein sequence ID" value="SHL56528.1"/>
    <property type="molecule type" value="Genomic_DNA"/>
</dbReference>
<dbReference type="GO" id="GO:0005829">
    <property type="term" value="C:cytosol"/>
    <property type="evidence" value="ECO:0007669"/>
    <property type="project" value="TreeGrafter"/>
</dbReference>
<dbReference type="InterPro" id="IPR036390">
    <property type="entry name" value="WH_DNA-bd_sf"/>
</dbReference>
<proteinExistence type="predicted"/>
<evidence type="ECO:0000313" key="6">
    <source>
        <dbReference type="EMBL" id="SHL56528.1"/>
    </source>
</evidence>
<dbReference type="InterPro" id="IPR050397">
    <property type="entry name" value="Env_Response_Regulators"/>
</dbReference>
<reference evidence="6 7" key="1">
    <citation type="submission" date="2016-11" db="EMBL/GenBank/DDBJ databases">
        <authorList>
            <person name="Jaros S."/>
            <person name="Januszkiewicz K."/>
            <person name="Wedrychowicz H."/>
        </authorList>
    </citation>
    <scope>NUCLEOTIDE SEQUENCE [LARGE SCALE GENOMIC DNA]</scope>
    <source>
        <strain evidence="6 7">DSM 22153</strain>
    </source>
</reference>
<dbReference type="GO" id="GO:0003700">
    <property type="term" value="F:DNA-binding transcription factor activity"/>
    <property type="evidence" value="ECO:0007669"/>
    <property type="project" value="InterPro"/>
</dbReference>
<dbReference type="STRING" id="735517.SAMN05444272_0908"/>
<dbReference type="OrthoDB" id="667966at2"/>
<dbReference type="GO" id="GO:0003677">
    <property type="term" value="F:DNA binding"/>
    <property type="evidence" value="ECO:0007669"/>
    <property type="project" value="UniProtKB-KW"/>
</dbReference>
<dbReference type="Pfam" id="PF13545">
    <property type="entry name" value="HTH_Crp_2"/>
    <property type="match status" value="1"/>
</dbReference>
<evidence type="ECO:0000259" key="4">
    <source>
        <dbReference type="PROSITE" id="PS50042"/>
    </source>
</evidence>
<dbReference type="InterPro" id="IPR018490">
    <property type="entry name" value="cNMP-bd_dom_sf"/>
</dbReference>
<dbReference type="CDD" id="cd00038">
    <property type="entry name" value="CAP_ED"/>
    <property type="match status" value="1"/>
</dbReference>
<evidence type="ECO:0000259" key="5">
    <source>
        <dbReference type="PROSITE" id="PS51063"/>
    </source>
</evidence>
<dbReference type="PROSITE" id="PS00042">
    <property type="entry name" value="HTH_CRP_1"/>
    <property type="match status" value="1"/>
</dbReference>
<dbReference type="Gene3D" id="2.60.120.10">
    <property type="entry name" value="Jelly Rolls"/>
    <property type="match status" value="1"/>
</dbReference>
<dbReference type="Pfam" id="PF00027">
    <property type="entry name" value="cNMP_binding"/>
    <property type="match status" value="1"/>
</dbReference>
<sequence length="239" mass="26833">MSYLDQNIVAATDLQRRNAASAKHEAAIASFAEFGAKSLKFAPHDVVYYEGDEARRLYHLERGTVMLFKLLPDGRRQVVEVLRPGDIFGLASSEEHDCTAETLTDAQVQEIDLRHVETSPEFQRRLTRCLTSQMNALHDHAVLLGRKSAQERVASFLMYLVPNRGGVGCVGPDPERTDDSCDIKLHMTRQEIADYLGLTIETVSRVVSELKRKGVIRADKSDQIHLHRVCGLCQMTGFH</sequence>
<dbReference type="InterPro" id="IPR012318">
    <property type="entry name" value="HTH_CRP"/>
</dbReference>
<evidence type="ECO:0000256" key="3">
    <source>
        <dbReference type="ARBA" id="ARBA00023163"/>
    </source>
</evidence>
<dbReference type="PROSITE" id="PS51063">
    <property type="entry name" value="HTH_CRP_2"/>
    <property type="match status" value="1"/>
</dbReference>
<keyword evidence="7" id="KW-1185">Reference proteome</keyword>
<dbReference type="InterPro" id="IPR036388">
    <property type="entry name" value="WH-like_DNA-bd_sf"/>
</dbReference>
<dbReference type="InterPro" id="IPR018335">
    <property type="entry name" value="Tscrpt_reg_HTH_Crp-type_CS"/>
</dbReference>
<dbReference type="SUPFAM" id="SSF51206">
    <property type="entry name" value="cAMP-binding domain-like"/>
    <property type="match status" value="1"/>
</dbReference>
<dbReference type="SMART" id="SM00100">
    <property type="entry name" value="cNMP"/>
    <property type="match status" value="1"/>
</dbReference>
<evidence type="ECO:0000313" key="7">
    <source>
        <dbReference type="Proteomes" id="UP000186002"/>
    </source>
</evidence>
<dbReference type="PANTHER" id="PTHR24567:SF75">
    <property type="entry name" value="FUMARATE AND NITRATE REDUCTION REGULATORY PROTEIN"/>
    <property type="match status" value="1"/>
</dbReference>
<keyword evidence="3" id="KW-0804">Transcription</keyword>
<dbReference type="InterPro" id="IPR014710">
    <property type="entry name" value="RmlC-like_jellyroll"/>
</dbReference>
<dbReference type="PROSITE" id="PS50042">
    <property type="entry name" value="CNMP_BINDING_3"/>
    <property type="match status" value="1"/>
</dbReference>
<dbReference type="RefSeq" id="WP_084081699.1">
    <property type="nucleotide sequence ID" value="NZ_FRBW01000001.1"/>
</dbReference>
<protein>
    <submittedName>
        <fullName evidence="6">CRP/FNR family transcriptional regulator, anaerobic regulatory protein</fullName>
    </submittedName>
</protein>
<name>A0A1M7BNB0_9HYPH</name>
<evidence type="ECO:0000256" key="1">
    <source>
        <dbReference type="ARBA" id="ARBA00023015"/>
    </source>
</evidence>
<organism evidence="6 7">
    <name type="scientific">Roseibium suaedae</name>
    <dbReference type="NCBI Taxonomy" id="735517"/>
    <lineage>
        <taxon>Bacteria</taxon>
        <taxon>Pseudomonadati</taxon>
        <taxon>Pseudomonadota</taxon>
        <taxon>Alphaproteobacteria</taxon>
        <taxon>Hyphomicrobiales</taxon>
        <taxon>Stappiaceae</taxon>
        <taxon>Roseibium</taxon>
    </lineage>
</organism>